<name>A0AAD5RGF2_9PEZI</name>
<dbReference type="GO" id="GO:0051301">
    <property type="term" value="P:cell division"/>
    <property type="evidence" value="ECO:0007669"/>
    <property type="project" value="UniProtKB-KW"/>
</dbReference>
<proteinExistence type="predicted"/>
<dbReference type="PANTHER" id="PTHR34065:SF1">
    <property type="entry name" value="CELL DIVISION CONTROL PROTEIN 14"/>
    <property type="match status" value="1"/>
</dbReference>
<protein>
    <submittedName>
        <fullName evidence="2">Cell division control protein 14 like</fullName>
    </submittedName>
</protein>
<feature type="region of interest" description="Disordered" evidence="1">
    <location>
        <begin position="256"/>
        <end position="281"/>
    </location>
</feature>
<reference evidence="2" key="1">
    <citation type="submission" date="2022-07" db="EMBL/GenBank/DDBJ databases">
        <title>Draft genome sequence of Zalerion maritima ATCC 34329, a (micro)plastics degrading marine fungus.</title>
        <authorList>
            <person name="Paco A."/>
            <person name="Goncalves M.F.M."/>
            <person name="Rocha-Santos T.A.P."/>
            <person name="Alves A."/>
        </authorList>
    </citation>
    <scope>NUCLEOTIDE SEQUENCE</scope>
    <source>
        <strain evidence="2">ATCC 34329</strain>
    </source>
</reference>
<dbReference type="AlphaFoldDB" id="A0AAD5RGF2"/>
<dbReference type="InterPro" id="IPR012535">
    <property type="entry name" value="Cell_div_Cdc14"/>
</dbReference>
<evidence type="ECO:0000313" key="2">
    <source>
        <dbReference type="EMBL" id="KAJ2893319.1"/>
    </source>
</evidence>
<organism evidence="2 3">
    <name type="scientific">Zalerion maritima</name>
    <dbReference type="NCBI Taxonomy" id="339359"/>
    <lineage>
        <taxon>Eukaryota</taxon>
        <taxon>Fungi</taxon>
        <taxon>Dikarya</taxon>
        <taxon>Ascomycota</taxon>
        <taxon>Pezizomycotina</taxon>
        <taxon>Sordariomycetes</taxon>
        <taxon>Lulworthiomycetidae</taxon>
        <taxon>Lulworthiales</taxon>
        <taxon>Lulworthiaceae</taxon>
        <taxon>Zalerion</taxon>
    </lineage>
</organism>
<evidence type="ECO:0000256" key="1">
    <source>
        <dbReference type="SAM" id="MobiDB-lite"/>
    </source>
</evidence>
<feature type="compositionally biased region" description="Low complexity" evidence="1">
    <location>
        <begin position="59"/>
        <end position="83"/>
    </location>
</feature>
<keyword evidence="3" id="KW-1185">Reference proteome</keyword>
<comment type="caution">
    <text evidence="2">The sequence shown here is derived from an EMBL/GenBank/DDBJ whole genome shotgun (WGS) entry which is preliminary data.</text>
</comment>
<feature type="region of interest" description="Disordered" evidence="1">
    <location>
        <begin position="37"/>
        <end position="86"/>
    </location>
</feature>
<evidence type="ECO:0000313" key="3">
    <source>
        <dbReference type="Proteomes" id="UP001201980"/>
    </source>
</evidence>
<feature type="compositionally biased region" description="Low complexity" evidence="1">
    <location>
        <begin position="38"/>
        <end position="49"/>
    </location>
</feature>
<dbReference type="Pfam" id="PF08045">
    <property type="entry name" value="CDC14"/>
    <property type="match status" value="1"/>
</dbReference>
<sequence>MESLLALAFDNLSSYDGGKIKKGVKQVEGVLASMCLAPSTSSSKPNPNRSPRKHKRNVSSLANSSDLDGASSSSTTDQQQGSQNKSLNQLADDPAFREFFKTQEGFQYNIATHLLDTLERLVARGQDGQYDLLIVSVMDILQGVLLLHPPSKKLFAREQTMNLVLDLIEPVNCPAIQSSSLSVLIISLIDVPENNRCFEALDGLLAVSSLLDTLPSRSVGQKLIEVIYVWLMPETPSIPRAGGRDSVPGLLQRSPSKLPGVFARNNGDKKRENAGAEGDSTLSVEEKAEMLKGYMEDVDEFVVDLKRNPPFEGVVV</sequence>
<keyword evidence="2" id="KW-0131">Cell cycle</keyword>
<dbReference type="Proteomes" id="UP001201980">
    <property type="component" value="Unassembled WGS sequence"/>
</dbReference>
<dbReference type="EMBL" id="JAKWBI020000622">
    <property type="protein sequence ID" value="KAJ2893319.1"/>
    <property type="molecule type" value="Genomic_DNA"/>
</dbReference>
<gene>
    <name evidence="2" type="ORF">MKZ38_008799</name>
</gene>
<keyword evidence="2" id="KW-0132">Cell division</keyword>
<accession>A0AAD5RGF2</accession>
<dbReference type="PANTHER" id="PTHR34065">
    <property type="entry name" value="CELL DIVISION CONTROL PROTEIN 14"/>
    <property type="match status" value="1"/>
</dbReference>